<dbReference type="SUPFAM" id="SSF49854">
    <property type="entry name" value="Spermadhesin, CUB domain"/>
    <property type="match status" value="1"/>
</dbReference>
<protein>
    <recommendedName>
        <fullName evidence="7">CUB domain-containing protein</fullName>
    </recommendedName>
</protein>
<proteinExistence type="predicted"/>
<dbReference type="SMART" id="SM00042">
    <property type="entry name" value="CUB"/>
    <property type="match status" value="1"/>
</dbReference>
<feature type="domain" description="CUB" evidence="3">
    <location>
        <begin position="1"/>
        <end position="114"/>
    </location>
</feature>
<dbReference type="PANTHER" id="PTHR24255:SF31">
    <property type="entry name" value="CUBILIN-LIKE PROTEIN"/>
    <property type="match status" value="1"/>
</dbReference>
<dbReference type="InterPro" id="IPR001304">
    <property type="entry name" value="C-type_lectin-like"/>
</dbReference>
<dbReference type="GO" id="GO:0004252">
    <property type="term" value="F:serine-type endopeptidase activity"/>
    <property type="evidence" value="ECO:0007669"/>
    <property type="project" value="TreeGrafter"/>
</dbReference>
<dbReference type="InterPro" id="IPR035914">
    <property type="entry name" value="Sperma_CUB_dom_sf"/>
</dbReference>
<dbReference type="InterPro" id="IPR016187">
    <property type="entry name" value="CTDL_fold"/>
</dbReference>
<feature type="domain" description="C-type lectin" evidence="4">
    <location>
        <begin position="132"/>
        <end position="251"/>
    </location>
</feature>
<dbReference type="InterPro" id="IPR016186">
    <property type="entry name" value="C-type_lectin-like/link_sf"/>
</dbReference>
<sequence>MNAEQQPKFLYSQGYDSGQYPNSIDCNWILMARSANRRIVLTVHDSRIDDALFSRCDDFCSVRDGATNTSNEIARWCGNSSGFDVISTSNALFVTFHSDDSFQARGFNMSFTDFELPGCPSNWQTITTVNNDADYCYSLRSNHRTWSDAQNDCQLARSNLLTFDSAKEYQSFAGLYSKNASITPWIGYSDAVDEGVFTSVDPSESFWPEDLPNFGNEHTFEDCVYVDWKLKSEAVAYALDDCRDKREYICKRKAEKRSTSRVGSMDANQRLVSGVDANVSPPQPSHHTAVGNVNLVPTTAFTSSLVAHSNDASIRVPNYETNTSFQQGDLSLDKQQQQQQQQMMPSCQIAQQMSFNEDGMMGINALGTDKSITATTTPTTVKMDRWTDTRGANHASTLPTLIGETTATTTRNDNHHYHQHATSRTADDKLMMRIRRNQFFERPRVAVLDNVSAISLDEFWSKNDRPFRSGK</sequence>
<evidence type="ECO:0000259" key="4">
    <source>
        <dbReference type="PROSITE" id="PS50041"/>
    </source>
</evidence>
<dbReference type="Gene3D" id="2.60.120.290">
    <property type="entry name" value="Spermadhesin, CUB domain"/>
    <property type="match status" value="1"/>
</dbReference>
<dbReference type="CDD" id="cd00037">
    <property type="entry name" value="CLECT"/>
    <property type="match status" value="1"/>
</dbReference>
<evidence type="ECO:0000256" key="1">
    <source>
        <dbReference type="ARBA" id="ARBA00023157"/>
    </source>
</evidence>
<dbReference type="PROSITE" id="PS01180">
    <property type="entry name" value="CUB"/>
    <property type="match status" value="1"/>
</dbReference>
<dbReference type="Proteomes" id="UP000267096">
    <property type="component" value="Unassembled WGS sequence"/>
</dbReference>
<evidence type="ECO:0000313" key="6">
    <source>
        <dbReference type="Proteomes" id="UP000267096"/>
    </source>
</evidence>
<dbReference type="PROSITE" id="PS50041">
    <property type="entry name" value="C_TYPE_LECTIN_2"/>
    <property type="match status" value="1"/>
</dbReference>
<dbReference type="InterPro" id="IPR000859">
    <property type="entry name" value="CUB_dom"/>
</dbReference>
<name>A0A3P6QEM5_ANISI</name>
<comment type="caution">
    <text evidence="2">Lacks conserved residue(s) required for the propagation of feature annotation.</text>
</comment>
<dbReference type="PANTHER" id="PTHR24255">
    <property type="entry name" value="COMPLEMENT COMPONENT 1, S SUBCOMPONENT-RELATED"/>
    <property type="match status" value="1"/>
</dbReference>
<dbReference type="GO" id="GO:0005615">
    <property type="term" value="C:extracellular space"/>
    <property type="evidence" value="ECO:0007669"/>
    <property type="project" value="TreeGrafter"/>
</dbReference>
<keyword evidence="1" id="KW-1015">Disulfide bond</keyword>
<evidence type="ECO:0000313" key="5">
    <source>
        <dbReference type="EMBL" id="VDK49846.1"/>
    </source>
</evidence>
<dbReference type="CDD" id="cd00041">
    <property type="entry name" value="CUB"/>
    <property type="match status" value="1"/>
</dbReference>
<reference evidence="5 6" key="1">
    <citation type="submission" date="2018-11" db="EMBL/GenBank/DDBJ databases">
        <authorList>
            <consortium name="Pathogen Informatics"/>
        </authorList>
    </citation>
    <scope>NUCLEOTIDE SEQUENCE [LARGE SCALE GENOMIC DNA]</scope>
</reference>
<dbReference type="SUPFAM" id="SSF56436">
    <property type="entry name" value="C-type lectin-like"/>
    <property type="match status" value="1"/>
</dbReference>
<evidence type="ECO:0008006" key="7">
    <source>
        <dbReference type="Google" id="ProtNLM"/>
    </source>
</evidence>
<dbReference type="AlphaFoldDB" id="A0A3P6QEM5"/>
<keyword evidence="6" id="KW-1185">Reference proteome</keyword>
<dbReference type="Gene3D" id="3.10.100.10">
    <property type="entry name" value="Mannose-Binding Protein A, subunit A"/>
    <property type="match status" value="1"/>
</dbReference>
<organism evidence="5 6">
    <name type="scientific">Anisakis simplex</name>
    <name type="common">Herring worm</name>
    <dbReference type="NCBI Taxonomy" id="6269"/>
    <lineage>
        <taxon>Eukaryota</taxon>
        <taxon>Metazoa</taxon>
        <taxon>Ecdysozoa</taxon>
        <taxon>Nematoda</taxon>
        <taxon>Chromadorea</taxon>
        <taxon>Rhabditida</taxon>
        <taxon>Spirurina</taxon>
        <taxon>Ascaridomorpha</taxon>
        <taxon>Ascaridoidea</taxon>
        <taxon>Anisakidae</taxon>
        <taxon>Anisakis</taxon>
        <taxon>Anisakis simplex complex</taxon>
    </lineage>
</organism>
<accession>A0A3P6QEM5</accession>
<dbReference type="OrthoDB" id="7357196at2759"/>
<dbReference type="EMBL" id="UYRR01031408">
    <property type="protein sequence ID" value="VDK49846.1"/>
    <property type="molecule type" value="Genomic_DNA"/>
</dbReference>
<dbReference type="Pfam" id="PF00059">
    <property type="entry name" value="Lectin_C"/>
    <property type="match status" value="1"/>
</dbReference>
<evidence type="ECO:0000259" key="3">
    <source>
        <dbReference type="PROSITE" id="PS01180"/>
    </source>
</evidence>
<evidence type="ECO:0000256" key="2">
    <source>
        <dbReference type="PROSITE-ProRule" id="PRU00059"/>
    </source>
</evidence>
<dbReference type="Pfam" id="PF00431">
    <property type="entry name" value="CUB"/>
    <property type="match status" value="1"/>
</dbReference>
<dbReference type="SMART" id="SM00034">
    <property type="entry name" value="CLECT"/>
    <property type="match status" value="1"/>
</dbReference>
<gene>
    <name evidence="5" type="ORF">ASIM_LOCUS13492</name>
</gene>